<reference evidence="4" key="1">
    <citation type="submission" date="2021-02" db="EMBL/GenBank/DDBJ databases">
        <authorList>
            <person name="Bekaert M."/>
        </authorList>
    </citation>
    <scope>NUCLEOTIDE SEQUENCE</scope>
    <source>
        <strain evidence="4">IoA-00</strain>
    </source>
</reference>
<dbReference type="PANTHER" id="PTHR10598:SF0">
    <property type="entry name" value="SET1_ASH2 HISTONE METHYLTRANSFERASE COMPLEX SUBUNIT ASH2"/>
    <property type="match status" value="1"/>
</dbReference>
<organism evidence="4 5">
    <name type="scientific">Lepeophtheirus salmonis</name>
    <name type="common">Salmon louse</name>
    <name type="synonym">Caligus salmonis</name>
    <dbReference type="NCBI Taxonomy" id="72036"/>
    <lineage>
        <taxon>Eukaryota</taxon>
        <taxon>Metazoa</taxon>
        <taxon>Ecdysozoa</taxon>
        <taxon>Arthropoda</taxon>
        <taxon>Crustacea</taxon>
        <taxon>Multicrustacea</taxon>
        <taxon>Hexanauplia</taxon>
        <taxon>Copepoda</taxon>
        <taxon>Siphonostomatoida</taxon>
        <taxon>Caligidae</taxon>
        <taxon>Lepeophtheirus</taxon>
    </lineage>
</organism>
<dbReference type="OrthoDB" id="10266026at2759"/>
<dbReference type="Gene3D" id="2.60.120.920">
    <property type="match status" value="1"/>
</dbReference>
<dbReference type="Proteomes" id="UP000675881">
    <property type="component" value="Chromosome 1"/>
</dbReference>
<dbReference type="PROSITE" id="PS50188">
    <property type="entry name" value="B302_SPRY"/>
    <property type="match status" value="1"/>
</dbReference>
<dbReference type="AlphaFoldDB" id="A0A7R8CCT3"/>
<evidence type="ECO:0000256" key="2">
    <source>
        <dbReference type="ARBA" id="ARBA00023242"/>
    </source>
</evidence>
<sequence>MSSGNLETGRSSGRGTKRKADNSSSGGNKKSRGELYTPSLSTNGYPKEHPFNKDGYRYILAEADPHAPHKQEFDESTDLAGKPIPGFLCRALVPELILLSFQDRAQQVTLSEDRLSLGGYKFYCTVRSNHSVNRGIWYFETKILDMPEGAATRIGWAQKYANLQAPLGFDKFGYSVRSKKGTKFHQSIGKHYSDGYKEGDYLGCLIVLPEEPGRDYLTKSYKDKPLIKFKSHLYFEEKDRQAEALKNLKPLSGSKIYYFKNGEPLGEAYSDIYAGDYFPAVATYKCSKVKINFGPKFRFPPKNCGHKYRPMSTRSEEAIVEQSLSDMRFFAEKDAKLRLDNYIASP</sequence>
<evidence type="ECO:0000313" key="5">
    <source>
        <dbReference type="Proteomes" id="UP000675881"/>
    </source>
</evidence>
<dbReference type="InterPro" id="IPR037353">
    <property type="entry name" value="ASH2"/>
</dbReference>
<accession>A0A7R8CCT3</accession>
<feature type="region of interest" description="Disordered" evidence="3">
    <location>
        <begin position="1"/>
        <end position="49"/>
    </location>
</feature>
<dbReference type="CDD" id="cd12872">
    <property type="entry name" value="SPRY_Ash2"/>
    <property type="match status" value="1"/>
</dbReference>
<proteinExistence type="predicted"/>
<dbReference type="InterPro" id="IPR001870">
    <property type="entry name" value="B30.2/SPRY"/>
</dbReference>
<dbReference type="PANTHER" id="PTHR10598">
    <property type="entry name" value="SET1/ASH2 HISTONE METHYLTRANSFERASE COMPLEX SUBUNIT ASH2"/>
    <property type="match status" value="1"/>
</dbReference>
<dbReference type="InterPro" id="IPR013320">
    <property type="entry name" value="ConA-like_dom_sf"/>
</dbReference>
<feature type="compositionally biased region" description="Polar residues" evidence="3">
    <location>
        <begin position="1"/>
        <end position="14"/>
    </location>
</feature>
<dbReference type="SMART" id="SM00449">
    <property type="entry name" value="SPRY"/>
    <property type="match status" value="1"/>
</dbReference>
<comment type="subcellular location">
    <subcellularLocation>
        <location evidence="1">Nucleus</location>
    </subcellularLocation>
</comment>
<dbReference type="Pfam" id="PF00622">
    <property type="entry name" value="SPRY"/>
    <property type="match status" value="1"/>
</dbReference>
<dbReference type="GO" id="GO:0048188">
    <property type="term" value="C:Set1C/COMPASS complex"/>
    <property type="evidence" value="ECO:0007669"/>
    <property type="project" value="InterPro"/>
</dbReference>
<dbReference type="GO" id="GO:0000976">
    <property type="term" value="F:transcription cis-regulatory region binding"/>
    <property type="evidence" value="ECO:0007669"/>
    <property type="project" value="TreeGrafter"/>
</dbReference>
<evidence type="ECO:0000313" key="4">
    <source>
        <dbReference type="EMBL" id="CAF2772296.1"/>
    </source>
</evidence>
<evidence type="ECO:0000256" key="1">
    <source>
        <dbReference type="ARBA" id="ARBA00004123"/>
    </source>
</evidence>
<name>A0A7R8CCT3_LEPSM</name>
<evidence type="ECO:0000256" key="3">
    <source>
        <dbReference type="SAM" id="MobiDB-lite"/>
    </source>
</evidence>
<dbReference type="InterPro" id="IPR003877">
    <property type="entry name" value="SPRY_dom"/>
</dbReference>
<gene>
    <name evidence="4" type="ORF">LSAA_728</name>
</gene>
<protein>
    <submittedName>
        <fullName evidence="4">ASH2</fullName>
    </submittedName>
</protein>
<keyword evidence="5" id="KW-1185">Reference proteome</keyword>
<dbReference type="InterPro" id="IPR043136">
    <property type="entry name" value="B30.2/SPRY_sf"/>
</dbReference>
<dbReference type="EMBL" id="HG994580">
    <property type="protein sequence ID" value="CAF2772296.1"/>
    <property type="molecule type" value="Genomic_DNA"/>
</dbReference>
<dbReference type="SUPFAM" id="SSF49899">
    <property type="entry name" value="Concanavalin A-like lectins/glucanases"/>
    <property type="match status" value="1"/>
</dbReference>
<keyword evidence="2" id="KW-0539">Nucleus</keyword>